<keyword evidence="9" id="KW-0560">Oxidoreductase</keyword>
<evidence type="ECO:0000256" key="3">
    <source>
        <dbReference type="ARBA" id="ARBA00022824"/>
    </source>
</evidence>
<dbReference type="Proteomes" id="UP000236161">
    <property type="component" value="Unassembled WGS sequence"/>
</dbReference>
<comment type="subcellular location">
    <subcellularLocation>
        <location evidence="1 6">Endoplasmic reticulum membrane</location>
        <topology evidence="1 6">Multi-pass membrane protein</topology>
    </subcellularLocation>
</comment>
<feature type="compositionally biased region" description="Basic and acidic residues" evidence="7">
    <location>
        <begin position="9"/>
        <end position="22"/>
    </location>
</feature>
<evidence type="ECO:0000256" key="2">
    <source>
        <dbReference type="ARBA" id="ARBA00022692"/>
    </source>
</evidence>
<dbReference type="AlphaFoldDB" id="A0A2I0BHF7"/>
<organism evidence="9 10">
    <name type="scientific">Apostasia shenzhenica</name>
    <dbReference type="NCBI Taxonomy" id="1088818"/>
    <lineage>
        <taxon>Eukaryota</taxon>
        <taxon>Viridiplantae</taxon>
        <taxon>Streptophyta</taxon>
        <taxon>Embryophyta</taxon>
        <taxon>Tracheophyta</taxon>
        <taxon>Spermatophyta</taxon>
        <taxon>Magnoliopsida</taxon>
        <taxon>Liliopsida</taxon>
        <taxon>Asparagales</taxon>
        <taxon>Orchidaceae</taxon>
        <taxon>Apostasioideae</taxon>
        <taxon>Apostasia</taxon>
    </lineage>
</organism>
<evidence type="ECO:0000256" key="4">
    <source>
        <dbReference type="ARBA" id="ARBA00022989"/>
    </source>
</evidence>
<sequence>MEGGGQDHQTGEKSGEARKERSADNCCSSAAASGGGYRLFDRQRSVHQIIGGGKAADIILWKSWGFSVVVIFVVTVAWFLFERSGLSFLTIISDVLLILIVLRFVWVNSASLLKKAPKPLPELVLSEEMVNSAAASFRVKLNNMLLVAHDIALGKDFKSFFQVVIFLWLLSVLGGLFSFVTLAYVGSVVLITIPALYNKYEEHVDKYAGLVHQKFTKHYKVVDENVLRRLPSRFYRDKDD</sequence>
<proteinExistence type="predicted"/>
<evidence type="ECO:0000313" key="10">
    <source>
        <dbReference type="Proteomes" id="UP000236161"/>
    </source>
</evidence>
<dbReference type="GO" id="GO:0005789">
    <property type="term" value="C:endoplasmic reticulum membrane"/>
    <property type="evidence" value="ECO:0007669"/>
    <property type="project" value="UniProtKB-SubCell"/>
</dbReference>
<dbReference type="OrthoDB" id="567788at2759"/>
<dbReference type="STRING" id="1088818.A0A2I0BHF7"/>
<reference evidence="9 10" key="1">
    <citation type="journal article" date="2017" name="Nature">
        <title>The Apostasia genome and the evolution of orchids.</title>
        <authorList>
            <person name="Zhang G.Q."/>
            <person name="Liu K.W."/>
            <person name="Li Z."/>
            <person name="Lohaus R."/>
            <person name="Hsiao Y.Y."/>
            <person name="Niu S.C."/>
            <person name="Wang J.Y."/>
            <person name="Lin Y.C."/>
            <person name="Xu Q."/>
            <person name="Chen L.J."/>
            <person name="Yoshida K."/>
            <person name="Fujiwara S."/>
            <person name="Wang Z.W."/>
            <person name="Zhang Y.Q."/>
            <person name="Mitsuda N."/>
            <person name="Wang M."/>
            <person name="Liu G.H."/>
            <person name="Pecoraro L."/>
            <person name="Huang H.X."/>
            <person name="Xiao X.J."/>
            <person name="Lin M."/>
            <person name="Wu X.Y."/>
            <person name="Wu W.L."/>
            <person name="Chen Y.Y."/>
            <person name="Chang S.B."/>
            <person name="Sakamoto S."/>
            <person name="Ohme-Takagi M."/>
            <person name="Yagi M."/>
            <person name="Zeng S.J."/>
            <person name="Shen C.Y."/>
            <person name="Yeh C.M."/>
            <person name="Luo Y.B."/>
            <person name="Tsai W.C."/>
            <person name="Van de Peer Y."/>
            <person name="Liu Z.J."/>
        </authorList>
    </citation>
    <scope>NUCLEOTIDE SEQUENCE [LARGE SCALE GENOMIC DNA]</scope>
    <source>
        <strain evidence="10">cv. Shenzhen</strain>
        <tissue evidence="9">Stem</tissue>
    </source>
</reference>
<evidence type="ECO:0000256" key="1">
    <source>
        <dbReference type="ARBA" id="ARBA00004477"/>
    </source>
</evidence>
<feature type="transmembrane region" description="Helical" evidence="6">
    <location>
        <begin position="87"/>
        <end position="106"/>
    </location>
</feature>
<keyword evidence="4 6" id="KW-1133">Transmembrane helix</keyword>
<accession>A0A2I0BHF7</accession>
<dbReference type="InterPro" id="IPR003388">
    <property type="entry name" value="Reticulon"/>
</dbReference>
<dbReference type="EMBL" id="KZ451883">
    <property type="protein sequence ID" value="PKA67222.1"/>
    <property type="molecule type" value="Genomic_DNA"/>
</dbReference>
<dbReference type="PANTHER" id="PTHR10994">
    <property type="entry name" value="RETICULON"/>
    <property type="match status" value="1"/>
</dbReference>
<dbReference type="Pfam" id="PF02453">
    <property type="entry name" value="Reticulon"/>
    <property type="match status" value="1"/>
</dbReference>
<evidence type="ECO:0000313" key="9">
    <source>
        <dbReference type="EMBL" id="PKA67222.1"/>
    </source>
</evidence>
<dbReference type="PROSITE" id="PS50845">
    <property type="entry name" value="RETICULON"/>
    <property type="match status" value="1"/>
</dbReference>
<dbReference type="PANTHER" id="PTHR10994:SF67">
    <property type="entry name" value="RETICULON-LIKE PROTEIN B16"/>
    <property type="match status" value="1"/>
</dbReference>
<name>A0A2I0BHF7_9ASPA</name>
<keyword evidence="3 6" id="KW-0256">Endoplasmic reticulum</keyword>
<feature type="domain" description="Reticulon" evidence="8">
    <location>
        <begin position="55"/>
        <end position="240"/>
    </location>
</feature>
<dbReference type="GO" id="GO:0009617">
    <property type="term" value="P:response to bacterium"/>
    <property type="evidence" value="ECO:0007669"/>
    <property type="project" value="InterPro"/>
</dbReference>
<dbReference type="InterPro" id="IPR045064">
    <property type="entry name" value="Reticulon-like"/>
</dbReference>
<keyword evidence="10" id="KW-1185">Reference proteome</keyword>
<evidence type="ECO:0000259" key="8">
    <source>
        <dbReference type="PROSITE" id="PS50845"/>
    </source>
</evidence>
<evidence type="ECO:0000256" key="5">
    <source>
        <dbReference type="ARBA" id="ARBA00023136"/>
    </source>
</evidence>
<keyword evidence="2 6" id="KW-0812">Transmembrane</keyword>
<feature type="region of interest" description="Disordered" evidence="7">
    <location>
        <begin position="1"/>
        <end position="22"/>
    </location>
</feature>
<protein>
    <recommendedName>
        <fullName evidence="6">Reticulon-like protein</fullName>
    </recommendedName>
</protein>
<feature type="transmembrane region" description="Helical" evidence="6">
    <location>
        <begin position="64"/>
        <end position="81"/>
    </location>
</feature>
<keyword evidence="5 6" id="KW-0472">Membrane</keyword>
<evidence type="ECO:0000256" key="6">
    <source>
        <dbReference type="RuleBase" id="RU363132"/>
    </source>
</evidence>
<gene>
    <name evidence="9" type="primary">RTNLB16</name>
    <name evidence="9" type="ORF">AXF42_Ash004714</name>
</gene>
<dbReference type="GO" id="GO:0016491">
    <property type="term" value="F:oxidoreductase activity"/>
    <property type="evidence" value="ECO:0007669"/>
    <property type="project" value="UniProtKB-KW"/>
</dbReference>
<evidence type="ECO:0000256" key="7">
    <source>
        <dbReference type="SAM" id="MobiDB-lite"/>
    </source>
</evidence>
<feature type="transmembrane region" description="Helical" evidence="6">
    <location>
        <begin position="164"/>
        <end position="197"/>
    </location>
</feature>